<dbReference type="Gene3D" id="2.40.50.230">
    <property type="entry name" value="Gp5 N-terminal domain"/>
    <property type="match status" value="1"/>
</dbReference>
<proteinExistence type="predicted"/>
<accession>A0A7X6D3W7</accession>
<organism evidence="2 3">
    <name type="scientific">Streptomyces lonarensis</name>
    <dbReference type="NCBI Taxonomy" id="700599"/>
    <lineage>
        <taxon>Bacteria</taxon>
        <taxon>Bacillati</taxon>
        <taxon>Actinomycetota</taxon>
        <taxon>Actinomycetes</taxon>
        <taxon>Kitasatosporales</taxon>
        <taxon>Streptomycetaceae</taxon>
        <taxon>Streptomyces</taxon>
    </lineage>
</organism>
<evidence type="ECO:0000313" key="2">
    <source>
        <dbReference type="EMBL" id="NJQ07728.1"/>
    </source>
</evidence>
<protein>
    <submittedName>
        <fullName evidence="2">VgrG-related protein</fullName>
    </submittedName>
</protein>
<gene>
    <name evidence="2" type="ORF">HCN56_19605</name>
</gene>
<dbReference type="EMBL" id="JAAVJD010000191">
    <property type="protein sequence ID" value="NJQ07728.1"/>
    <property type="molecule type" value="Genomic_DNA"/>
</dbReference>
<dbReference type="SUPFAM" id="SSF69279">
    <property type="entry name" value="Phage tail proteins"/>
    <property type="match status" value="1"/>
</dbReference>
<dbReference type="SUPFAM" id="SSF69349">
    <property type="entry name" value="Phage fibre proteins"/>
    <property type="match status" value="1"/>
</dbReference>
<dbReference type="RefSeq" id="WP_167972992.1">
    <property type="nucleotide sequence ID" value="NZ_BHZG01000304.1"/>
</dbReference>
<dbReference type="Proteomes" id="UP000578686">
    <property type="component" value="Unassembled WGS sequence"/>
</dbReference>
<dbReference type="NCBIfam" id="NF033848">
    <property type="entry name" value="VgrG_rel"/>
    <property type="match status" value="1"/>
</dbReference>
<evidence type="ECO:0000259" key="1">
    <source>
        <dbReference type="Pfam" id="PF04717"/>
    </source>
</evidence>
<feature type="domain" description="Gp5/Type VI secretion system Vgr protein OB-fold" evidence="1">
    <location>
        <begin position="375"/>
        <end position="447"/>
    </location>
</feature>
<dbReference type="SUPFAM" id="SSF69255">
    <property type="entry name" value="gp5 N-terminal domain-like"/>
    <property type="match status" value="1"/>
</dbReference>
<dbReference type="InterPro" id="IPR006531">
    <property type="entry name" value="Gp5/Vgr_OB"/>
</dbReference>
<name>A0A7X6D3W7_9ACTN</name>
<dbReference type="InterPro" id="IPR047702">
    <property type="entry name" value="VgrG-rel"/>
</dbReference>
<dbReference type="InterPro" id="IPR037026">
    <property type="entry name" value="Vgr_OB-fold_dom_sf"/>
</dbReference>
<dbReference type="Pfam" id="PF04717">
    <property type="entry name" value="Phage_base_V"/>
    <property type="match status" value="1"/>
</dbReference>
<keyword evidence="3" id="KW-1185">Reference proteome</keyword>
<evidence type="ECO:0000313" key="3">
    <source>
        <dbReference type="Proteomes" id="UP000578686"/>
    </source>
</evidence>
<comment type="caution">
    <text evidence="2">The sequence shown here is derived from an EMBL/GenBank/DDBJ whole genome shotgun (WGS) entry which is preliminary data.</text>
</comment>
<dbReference type="AlphaFoldDB" id="A0A7X6D3W7"/>
<sequence>MTIKIAHSSVVQVTIDGTPLSPVNAQQLMDGWVDQGIGVPAAFRLTFRDPRRTLVGKLGVRFGSEVEIALVANGRGASDVLLTGEVTALEADFDGTGSYTVIRGYDAGFRLMRSRRVAAYRELSASDIVRQLAGLDGVEVGRIAFGPQGEKRYDFIAQDGVTDWDFLARLADENSVAVSVDAKGKLQFAAPSPTGEALVLERGKSVLRCRASVTAGDQVSTAGARGWDVRAKKPIVAERPAAAYRGVSVGQTPADAVAPFARSEAVQTRVPYDTEQEVAHAAASLAADVTSSFAELEVALRGDPRVRPGIPVRLKYVGEPFEGTYTVTSVRHVCGEAGSHYEAWANVSGRQWRSLYGLTSGGADPAGQRLPGVVNAVVTNVGDPLKQGRVKLTFPWLDDAYESDWARVAQWGGKGGGSVFPLDVNDEVLVAFDRGALDHPYVLGGLYNGRDEPGRAPQNVPLHAGARNRATRHTLADRDGNRVDFRSMSGGRQGVRIASGDEKLVIDLDRAKTRIEVTSKGAVTIEGGSSVSVKAKGALSLKSGGNLAIDAGGNLTIGAVGKLTVRGVKVSLAAATALSVTAPAVGIKAPALGLNGMAPLPGPKLPPTFDLAMVI</sequence>
<reference evidence="2 3" key="1">
    <citation type="submission" date="2020-03" db="EMBL/GenBank/DDBJ databases">
        <title>Draft genome of Streptomyces sp. ventii, isolated from the Axial Seamount in the Pacific Ocean, and resequencing of the two type strains Streptomyces lonarensis strain NCL 716 and Streptomyces bohaiensis strain 11A07.</title>
        <authorList>
            <person name="Loughran R.M."/>
            <person name="Pfannmuller K.M."/>
            <person name="Wasson B.J."/>
            <person name="Deadmond M.C."/>
            <person name="Paddock B.E."/>
            <person name="Koyack M.J."/>
            <person name="Gallegos D.A."/>
            <person name="Mitchell E.A."/>
            <person name="Ushijima B."/>
            <person name="Saw J.H."/>
            <person name="Mcphail K.L."/>
            <person name="Videau P."/>
        </authorList>
    </citation>
    <scope>NUCLEOTIDE SEQUENCE [LARGE SCALE GENOMIC DNA]</scope>
    <source>
        <strain evidence="2 3">NCL716</strain>
    </source>
</reference>
<dbReference type="Pfam" id="PF05954">
    <property type="entry name" value="Phage_GPD"/>
    <property type="match status" value="1"/>
</dbReference>